<evidence type="ECO:0000256" key="5">
    <source>
        <dbReference type="ARBA" id="ARBA00022786"/>
    </source>
</evidence>
<name>A0ABR3F3Q3_9AGAR</name>
<reference evidence="11 12" key="1">
    <citation type="submission" date="2024-02" db="EMBL/GenBank/DDBJ databases">
        <title>A draft genome for the cacao thread blight pathogen Marasmius crinis-equi.</title>
        <authorList>
            <person name="Cohen S.P."/>
            <person name="Baruah I.K."/>
            <person name="Amoako-Attah I."/>
            <person name="Bukari Y."/>
            <person name="Meinhardt L.W."/>
            <person name="Bailey B.A."/>
        </authorList>
    </citation>
    <scope>NUCLEOTIDE SEQUENCE [LARGE SCALE GENOMIC DNA]</scope>
    <source>
        <strain evidence="11 12">GH-76</strain>
    </source>
</reference>
<keyword evidence="4 11" id="KW-0808">Transferase</keyword>
<feature type="compositionally biased region" description="Acidic residues" evidence="8">
    <location>
        <begin position="2158"/>
        <end position="2177"/>
    </location>
</feature>
<gene>
    <name evidence="11" type="primary">TOM1</name>
    <name evidence="11" type="ORF">V5O48_012159</name>
</gene>
<feature type="compositionally biased region" description="Low complexity" evidence="8">
    <location>
        <begin position="1753"/>
        <end position="1763"/>
    </location>
</feature>
<dbReference type="Gene3D" id="1.10.8.10">
    <property type="entry name" value="DNA helicase RuvA subunit, C-terminal domain"/>
    <property type="match status" value="1"/>
</dbReference>
<dbReference type="InterPro" id="IPR011989">
    <property type="entry name" value="ARM-like"/>
</dbReference>
<dbReference type="Gene3D" id="3.30.2160.10">
    <property type="entry name" value="Hect, E3 ligase catalytic domain"/>
    <property type="match status" value="1"/>
</dbReference>
<proteinExistence type="inferred from homology"/>
<dbReference type="PANTHER" id="PTHR11254">
    <property type="entry name" value="HECT DOMAIN UBIQUITIN-PROTEIN LIGASE"/>
    <property type="match status" value="1"/>
</dbReference>
<dbReference type="Pfam" id="PF06025">
    <property type="entry name" value="DUF913"/>
    <property type="match status" value="1"/>
</dbReference>
<feature type="region of interest" description="Disordered" evidence="8">
    <location>
        <begin position="963"/>
        <end position="1016"/>
    </location>
</feature>
<feature type="compositionally biased region" description="Low complexity" evidence="8">
    <location>
        <begin position="2485"/>
        <end position="2499"/>
    </location>
</feature>
<dbReference type="PROSITE" id="PS50237">
    <property type="entry name" value="HECT"/>
    <property type="match status" value="1"/>
</dbReference>
<dbReference type="InterPro" id="IPR000569">
    <property type="entry name" value="HECT_dom"/>
</dbReference>
<dbReference type="PROSITE" id="PS50030">
    <property type="entry name" value="UBA"/>
    <property type="match status" value="1"/>
</dbReference>
<evidence type="ECO:0000256" key="8">
    <source>
        <dbReference type="SAM" id="MobiDB-lite"/>
    </source>
</evidence>
<evidence type="ECO:0000259" key="10">
    <source>
        <dbReference type="PROSITE" id="PS50237"/>
    </source>
</evidence>
<comment type="pathway">
    <text evidence="2">Protein modification; protein ubiquitination.</text>
</comment>
<dbReference type="SUPFAM" id="SSF46934">
    <property type="entry name" value="UBA-like"/>
    <property type="match status" value="1"/>
</dbReference>
<accession>A0ABR3F3Q3</accession>
<dbReference type="CDD" id="cd14270">
    <property type="entry name" value="UBA"/>
    <property type="match status" value="1"/>
</dbReference>
<evidence type="ECO:0000313" key="11">
    <source>
        <dbReference type="EMBL" id="KAL0569802.1"/>
    </source>
</evidence>
<dbReference type="Pfam" id="PF00632">
    <property type="entry name" value="HECT"/>
    <property type="match status" value="1"/>
</dbReference>
<dbReference type="InterPro" id="IPR010314">
    <property type="entry name" value="E3_Ub_ligase_DUF913"/>
</dbReference>
<dbReference type="EC" id="2.3.2.26" evidence="3"/>
<evidence type="ECO:0000256" key="4">
    <source>
        <dbReference type="ARBA" id="ARBA00022679"/>
    </source>
</evidence>
<sequence>MFSRGGRASASAHPNQSKVGRSQKKVNALSQTSPPQVAELINKLLNTPQDDLISTLGEIDSWKWQRSDLNAWIKVLNKFDAVLEEVIRDYDIDKLQIKDFTPKTKTLLSEILRFERLLLENSTNRKMYNSYDRLNSLLFTSDLDVLVLALKLLLRPSQQYSSQPAVSQALNISTPRLLSLAKRWPHLREYGIELVELANPKGSTEIDTLPTEARDVNFTFYRTDGASKSKDEVEQSTIENTPRKSAPTPATSSTSGAVNVHIDEQTLQAKPAMIVLSDAIAAHNIPDTEKFDLLCRVRASAALMKGREEDREKLVVVRLLSIAIYAHTHPESQAATSLFLFEPDLITHISELLKVERDISVPVQTAAIAALDALARYRSKIQEVLTSVNAGVNHGILMGLVRKTVNDIADVQSTIPHSLVEALLSFVTFIASHASGGNMVVGAGIIPLLIQIIENRLPNRLAVVSKTMQLVDNVLYSFTNAFNLFCSSHGIEALVGRIEFEVDLDIQEHGDSQRSREIFGSHGELPVARAAALKHILRSLHRMMQSSGTSEGLRGLIDMSILKSIKKIIEYRGLFGPSVLPIAINIMSTFVHNEPTSLTVIQEAGLPETFYKSLELGLEPAIEVIQAIPNAIGALCLNEVGQAQLSARPSIIPAIFSIFTSDRHLKILLEKENAVLIGTAMDELIRHHPMLKTPVFDALKTTMDKIEELGNAYEPPEEIRHWYQLVPHTESVDDSKPMEGVETIGSSDNVATPDGEPSSSSSGKDEPTTKPHDNNIVSFIDIVGRFLEGLFQHTPHCRDFISAADGLTRLGRLTALPCLPYDFANSVASDSMVQSMRTMTEVATSDTLVHLARLVRDSLAETEHFWSVAEKGSKLLPLVNVNADNLVNSTHYFRSLVTLHIRITLLSDVFATAGYAHGRAAIALLQTLMSNTSPQVVSDLGSLHRVSIWENIILKKGLSDEGIELPRTPGSPSVEGSPDHANIDLPEQNGASNALNGNTNELSTTPAVTPPKETPVKMGPREHNALALKHLTHGLPTMVKMFHSRRTPDPAQKKQMLESSAVVADIMMKHLSVKDLGDTSSLYTYYGVMLGLVTILLIDERTTTHTLHTVELVAFYRAGGLHAVLDVCRSFMASIETISEIKEAERTDAQSQELSHAYSGLKIALHLLHPLISSKPLFDSGQTVIVLSKDKAETDPEYFEPHNFLVRLRLTILPLLRSLWESRWLIKAPLGVSRSIVQAVLEIINGDDEVKNETESGPSSALPPRPTVSDESRLRQLTDMGFPRSAAERALQRTNNNVTAATEILIAQPFFPADPEPDTPAAVVEGSDPLTADSSAETPANQDEEASSSEPPEPVPETTDTPKDVGKTSEQWRKELEEAREPLRAGISRQALLLVDEHLSLLFDLHAAFIRPPNSHQQKAVQDLVDDIKAFSPFAYDVQEQPLANRCRLLALVLCETPSSLSPELRASLMEHLLALLLSNPVSIDPKQPTIPKWLAAHLLVTEALFTLSEEPRKIDLPGEGEDLVSQPLTVGPPLNEARTMVFDFCLRLLAIPDLPTDELLSALRLFVLLTRNHEFATQFVKRDGLALLFKRLQASPVGGSSSYVAILLRHIIEDRSTIQKVMAPAIKRYFSSPRTRIVDVATFLRNCSTMALHDPVAFIETTQSLCQLSSPYASSHQISLKSEASAEDKTGDQANVLSEPTDMQVDMPAAALAPVVPPSTESVEAVMYFLISELTSASKEQSTTQPLEETSNNDSSSNARNDPMVTENAQPEKTDEATSKAKAQHQYLCFLMQCMTELLFSYDACKIAFLTYSPKKRSATPAKESANRFRAATMNFLLSDLVSFGTINPQSHPDARGRMTVCNWAMSVIVALCVDSSSVQEAKEVSAELVSVRKYVLESISRAIKDLPPESVDARYGRLLALGDLCHRLLTVRFNSSSRKQSDETPTQIAKVMLEKNFVATLTNSLSDVDLNYPNVKNLIAAILRPLEYLTKVAIKMSRSPGKGKDSLGDPKPESVASYSSGSEDEEEREREETPDLYRNSALGMYGGEMDDMNYNEDEDMDEDDEAEEGDEDMDFGEETGSEDTSGTEDDEDDPEDMEEDGEPDEAWDEEGDEEEGEEDGLVEEDPDEDNDEEEEHEDQPENEEIEDGQDMMWQDLQDDLDPEDIAEEVDDEEESGGPIQIIHEEDEEEPEMISDDDYGQELNITESGDLVRDIFGFSDPTSIGGAGFFVPRRHRSSAEDNIPIFGRARNGPAPPPEATIHPLLLDASSNRTQAPHLRNSRPPQRIVTGGTTDLLQTIEELVGGGAIQLFHHIMARGRGGGGPETIRLDVPAGAFMELGRSLGRRPPHIISASVRMDRNPRPTPSSTHPRSLEPLLTLQRWAEEVKILHGDFVSERAAKIVNHVILALLPAAIEAEKQAKIKAEEEAKKHREEEEAEKLRESEARAEEERKAQEEPKTQTTEADKADLDKAEADKAEADKAEAATTEQETSAAAEETGPPKDDVQEAVASTEDQTMEDAPAIAVDDDTEMADATAASGSTSAPSSSNPAEESPLQAGSSEAADAPTPARVTVTIHGNEVDITDTGIDPTFLEALPDDMREEVLNQHIRDQRASRVERPSDSQISVEFLDALPPEIRAEIIQQEAMERARRSTEEAQVAASAARIPTDIDPASFIASLDPTLRQAILMEQDDGFIQTLPAHMIAEAGTYREAAPRRHIHIARGPRSIPTSHPVVARKFSPQHDAIQLLDKAGVAILVRLLFFPQVLKKSLLFRVLVNLCENSKTRTELFNLLLNILQDGTGDLAAVDKSFSQMSFRNSKPQKPVGKQKASSDLVASLALPQGQETVPDLIAQRCLEALSYIVSSNPSSSLFFLTEHELPAGLRRAFSKKGKGKERQMPQTHYPIVLILSLLDRQSLLRTPSIMESVVSLLATVTRPIKEAKLQAEASKPSAAAESSNAPTAVPSSDAAPSANSGDTETVPPASDSPIPDASQPAPSATSPSVPQLPTAAPNPPPTSASKDRDLTLQAVEQQILLANPPQIPHAVLRLIVNILTVGECSSRTFQQSLNLIQHLSYIPDARDVIAQELKAKAQEFGQTLQNDLNELATALHGTESQLNSVASKFSAPSSVQAKLLRVLKTIDYMYSPKPSPPGVTTNEEEDSDKVQAIYESFQFAPLWRRLGDCLAIIDEKSETEHVATVLLPLIESLMVVCKYVGSKTSSLSRLLRMTASPKSPTTPRESMEDLFVTFTDAHRKILNVMVRNNPSLMSGSFSLLVHNPRVLDFDNKRNFFTQQLHRRPHAREHHGTIQLNVRRARVFEDSFQQFQRKTGDQIKYGKLSIRFYEEEGVDAGGLTREWFQILARQMFDPNNALFQPCAADKLTYQPNRRSYVNPEHLSFFKFVGRVIGKAIYDGRLLDAYFARSLYRQLLGKPVDYRDVEWVDPEYYNSLCWILENDPTPLELTFSVEDDEFGVNRIFPLKEGGETLPVTQENKREFVQLSAQYRLYSSIKDQIESLLSGFYEVIPKDLITIFNEQELELLISGTPDIDVDEWRAATEYNGYTSSDPNIVWWWRALKSFNRDERAKVLSFATGTSRVPLGGFVELQGVQGNQKFSIHKAYGDSDRLPQAHTCFNQIDLPQYSSYEMLRQQLLLAISEGGEGFGFV</sequence>
<feature type="domain" description="HECT" evidence="10">
    <location>
        <begin position="3328"/>
        <end position="3663"/>
    </location>
</feature>
<evidence type="ECO:0000256" key="3">
    <source>
        <dbReference type="ARBA" id="ARBA00012485"/>
    </source>
</evidence>
<dbReference type="InterPro" id="IPR009060">
    <property type="entry name" value="UBA-like_sf"/>
</dbReference>
<comment type="similarity">
    <text evidence="6">Belongs to the UPL family. TOM1/PTR1 subfamily.</text>
</comment>
<feature type="compositionally biased region" description="Acidic residues" evidence="8">
    <location>
        <begin position="2050"/>
        <end position="2151"/>
    </location>
</feature>
<feature type="compositionally biased region" description="Basic and acidic residues" evidence="8">
    <location>
        <begin position="2426"/>
        <end position="2484"/>
    </location>
</feature>
<feature type="active site" description="Glycyl thioester intermediate" evidence="7">
    <location>
        <position position="3630"/>
    </location>
</feature>
<feature type="region of interest" description="Disordered" evidence="8">
    <location>
        <begin position="2534"/>
        <end position="2567"/>
    </location>
</feature>
<feature type="compositionally biased region" description="Polar residues" evidence="8">
    <location>
        <begin position="1332"/>
        <end position="1341"/>
    </location>
</feature>
<evidence type="ECO:0000256" key="1">
    <source>
        <dbReference type="ARBA" id="ARBA00000885"/>
    </source>
</evidence>
<dbReference type="InterPro" id="IPR050409">
    <property type="entry name" value="E3_ubiq-protein_ligase"/>
</dbReference>
<evidence type="ECO:0000313" key="12">
    <source>
        <dbReference type="Proteomes" id="UP001465976"/>
    </source>
</evidence>
<feature type="compositionally biased region" description="Low complexity" evidence="8">
    <location>
        <begin position="245"/>
        <end position="255"/>
    </location>
</feature>
<dbReference type="InterPro" id="IPR016024">
    <property type="entry name" value="ARM-type_fold"/>
</dbReference>
<dbReference type="SMART" id="SM00165">
    <property type="entry name" value="UBA"/>
    <property type="match status" value="1"/>
</dbReference>
<dbReference type="SUPFAM" id="SSF56204">
    <property type="entry name" value="Hect, E3 ligase catalytic domain"/>
    <property type="match status" value="1"/>
</dbReference>
<dbReference type="Pfam" id="PF06012">
    <property type="entry name" value="DUF908"/>
    <property type="match status" value="1"/>
</dbReference>
<dbReference type="CDD" id="cd00078">
    <property type="entry name" value="HECTc"/>
    <property type="match status" value="1"/>
</dbReference>
<dbReference type="Gene3D" id="1.25.10.10">
    <property type="entry name" value="Leucine-rich Repeat Variant"/>
    <property type="match status" value="1"/>
</dbReference>
<dbReference type="Pfam" id="PF14377">
    <property type="entry name" value="UBM"/>
    <property type="match status" value="3"/>
</dbReference>
<keyword evidence="12" id="KW-1185">Reference proteome</keyword>
<evidence type="ECO:0000256" key="6">
    <source>
        <dbReference type="ARBA" id="ARBA00034494"/>
    </source>
</evidence>
<keyword evidence="11" id="KW-0012">Acyltransferase</keyword>
<dbReference type="Pfam" id="PF22562">
    <property type="entry name" value="UBA_7"/>
    <property type="match status" value="1"/>
</dbReference>
<keyword evidence="5 7" id="KW-0833">Ubl conjugation pathway</keyword>
<feature type="compositionally biased region" description="Basic and acidic residues" evidence="8">
    <location>
        <begin position="763"/>
        <end position="773"/>
    </location>
</feature>
<feature type="region of interest" description="Disordered" evidence="8">
    <location>
        <begin position="1310"/>
        <end position="1368"/>
    </location>
</feature>
<feature type="region of interest" description="Disordered" evidence="8">
    <location>
        <begin position="2000"/>
        <end position="2181"/>
    </location>
</feature>
<feature type="region of interest" description="Disordered" evidence="8">
    <location>
        <begin position="1"/>
        <end position="30"/>
    </location>
</feature>
<dbReference type="GO" id="GO:0061630">
    <property type="term" value="F:ubiquitin protein ligase activity"/>
    <property type="evidence" value="ECO:0007669"/>
    <property type="project" value="UniProtKB-EC"/>
</dbReference>
<feature type="compositionally biased region" description="Low complexity" evidence="8">
    <location>
        <begin position="2945"/>
        <end position="2962"/>
    </location>
</feature>
<protein>
    <recommendedName>
        <fullName evidence="3">HECT-type E3 ubiquitin transferase</fullName>
        <ecNumber evidence="3">2.3.2.26</ecNumber>
    </recommendedName>
</protein>
<feature type="region of interest" description="Disordered" evidence="8">
    <location>
        <begin position="227"/>
        <end position="257"/>
    </location>
</feature>
<dbReference type="InterPro" id="IPR035983">
    <property type="entry name" value="Hect_E3_ubiquitin_ligase"/>
</dbReference>
<feature type="region of interest" description="Disordered" evidence="8">
    <location>
        <begin position="1250"/>
        <end position="1272"/>
    </location>
</feature>
<feature type="compositionally biased region" description="Polar residues" evidence="8">
    <location>
        <begin position="1740"/>
        <end position="1751"/>
    </location>
</feature>
<feature type="compositionally biased region" description="Low complexity" evidence="8">
    <location>
        <begin position="2534"/>
        <end position="2554"/>
    </location>
</feature>
<feature type="compositionally biased region" description="Low complexity" evidence="8">
    <location>
        <begin position="2981"/>
        <end position="3009"/>
    </location>
</feature>
<dbReference type="PANTHER" id="PTHR11254:SF67">
    <property type="entry name" value="E3 UBIQUITIN-PROTEIN LIGASE HUWE1"/>
    <property type="match status" value="1"/>
</dbReference>
<dbReference type="SMART" id="SM00119">
    <property type="entry name" value="HECTc"/>
    <property type="match status" value="1"/>
</dbReference>
<feature type="region of interest" description="Disordered" evidence="8">
    <location>
        <begin position="731"/>
        <end position="774"/>
    </location>
</feature>
<dbReference type="InterPro" id="IPR025527">
    <property type="entry name" value="HUWE1/Rev1_UBM"/>
</dbReference>
<comment type="catalytic activity">
    <reaction evidence="1">
        <text>S-ubiquitinyl-[E2 ubiquitin-conjugating enzyme]-L-cysteine + [acceptor protein]-L-lysine = [E2 ubiquitin-conjugating enzyme]-L-cysteine + N(6)-ubiquitinyl-[acceptor protein]-L-lysine.</text>
        <dbReference type="EC" id="2.3.2.26"/>
    </reaction>
</comment>
<evidence type="ECO:0000256" key="7">
    <source>
        <dbReference type="PROSITE-ProRule" id="PRU00104"/>
    </source>
</evidence>
<dbReference type="EMBL" id="JBAHYK010001050">
    <property type="protein sequence ID" value="KAL0569802.1"/>
    <property type="molecule type" value="Genomic_DNA"/>
</dbReference>
<feature type="compositionally biased region" description="Basic and acidic residues" evidence="8">
    <location>
        <begin position="2004"/>
        <end position="2014"/>
    </location>
</feature>
<dbReference type="InterPro" id="IPR015940">
    <property type="entry name" value="UBA"/>
</dbReference>
<feature type="compositionally biased region" description="Polar residues" evidence="8">
    <location>
        <begin position="989"/>
        <end position="1007"/>
    </location>
</feature>
<dbReference type="InterPro" id="IPR010309">
    <property type="entry name" value="E3_Ub_ligase_DUF908"/>
</dbReference>
<dbReference type="Gene3D" id="3.30.2410.10">
    <property type="entry name" value="Hect, E3 ligase catalytic domain"/>
    <property type="match status" value="1"/>
</dbReference>
<feature type="region of interest" description="Disordered" evidence="8">
    <location>
        <begin position="2426"/>
        <end position="2520"/>
    </location>
</feature>
<dbReference type="Gene3D" id="3.90.1750.10">
    <property type="entry name" value="Hect, E3 ligase catalytic domains"/>
    <property type="match status" value="1"/>
</dbReference>
<feature type="domain" description="UBA" evidence="9">
    <location>
        <begin position="1268"/>
        <end position="1308"/>
    </location>
</feature>
<comment type="caution">
    <text evidence="11">The sequence shown here is derived from an EMBL/GenBank/DDBJ whole genome shotgun (WGS) entry which is preliminary data.</text>
</comment>
<evidence type="ECO:0000259" key="9">
    <source>
        <dbReference type="PROSITE" id="PS50030"/>
    </source>
</evidence>
<evidence type="ECO:0000256" key="2">
    <source>
        <dbReference type="ARBA" id="ARBA00004906"/>
    </source>
</evidence>
<dbReference type="Proteomes" id="UP001465976">
    <property type="component" value="Unassembled WGS sequence"/>
</dbReference>
<dbReference type="SUPFAM" id="SSF48371">
    <property type="entry name" value="ARM repeat"/>
    <property type="match status" value="1"/>
</dbReference>
<organism evidence="11 12">
    <name type="scientific">Marasmius crinis-equi</name>
    <dbReference type="NCBI Taxonomy" id="585013"/>
    <lineage>
        <taxon>Eukaryota</taxon>
        <taxon>Fungi</taxon>
        <taxon>Dikarya</taxon>
        <taxon>Basidiomycota</taxon>
        <taxon>Agaricomycotina</taxon>
        <taxon>Agaricomycetes</taxon>
        <taxon>Agaricomycetidae</taxon>
        <taxon>Agaricales</taxon>
        <taxon>Marasmiineae</taxon>
        <taxon>Marasmiaceae</taxon>
        <taxon>Marasmius</taxon>
    </lineage>
</organism>
<feature type="region of interest" description="Disordered" evidence="8">
    <location>
        <begin position="1740"/>
        <end position="1779"/>
    </location>
</feature>
<feature type="region of interest" description="Disordered" evidence="8">
    <location>
        <begin position="2945"/>
        <end position="3021"/>
    </location>
</feature>